<evidence type="ECO:0000313" key="2">
    <source>
        <dbReference type="EMBL" id="MBP2381839.1"/>
    </source>
</evidence>
<proteinExistence type="predicted"/>
<evidence type="ECO:0000313" key="3">
    <source>
        <dbReference type="Proteomes" id="UP001519290"/>
    </source>
</evidence>
<reference evidence="2 3" key="1">
    <citation type="submission" date="2021-03" db="EMBL/GenBank/DDBJ databases">
        <title>Sequencing the genomes of 1000 actinobacteria strains.</title>
        <authorList>
            <person name="Klenk H.-P."/>
        </authorList>
    </citation>
    <scope>NUCLEOTIDE SEQUENCE [LARGE SCALE GENOMIC DNA]</scope>
    <source>
        <strain evidence="2 3">DSM 14566</strain>
    </source>
</reference>
<feature type="transmembrane region" description="Helical" evidence="1">
    <location>
        <begin position="42"/>
        <end position="60"/>
    </location>
</feature>
<organism evidence="2 3">
    <name type="scientific">Brachybacterium sacelli</name>
    <dbReference type="NCBI Taxonomy" id="173364"/>
    <lineage>
        <taxon>Bacteria</taxon>
        <taxon>Bacillati</taxon>
        <taxon>Actinomycetota</taxon>
        <taxon>Actinomycetes</taxon>
        <taxon>Micrococcales</taxon>
        <taxon>Dermabacteraceae</taxon>
        <taxon>Brachybacterium</taxon>
    </lineage>
</organism>
<feature type="transmembrane region" description="Helical" evidence="1">
    <location>
        <begin position="105"/>
        <end position="124"/>
    </location>
</feature>
<feature type="transmembrane region" description="Helical" evidence="1">
    <location>
        <begin position="72"/>
        <end position="93"/>
    </location>
</feature>
<dbReference type="Proteomes" id="UP001519290">
    <property type="component" value="Unassembled WGS sequence"/>
</dbReference>
<sequence length="133" mass="13983">MTASTTPLDIARSLTTLYLVIVSGTVLALVVLSLAAPPQAPAEAWIHAMIVLVLGVLLPLRLRRARQGRRTALRASGLIAAVLLLANVIEALVPGLFPAWMRLEMVMIAILMAGILVCVARAAARADRAGEAA</sequence>
<name>A0ABS4X054_9MICO</name>
<comment type="caution">
    <text evidence="2">The sequence shown here is derived from an EMBL/GenBank/DDBJ whole genome shotgun (WGS) entry which is preliminary data.</text>
</comment>
<gene>
    <name evidence="2" type="ORF">JOF43_001796</name>
</gene>
<accession>A0ABS4X054</accession>
<dbReference type="RefSeq" id="WP_209901316.1">
    <property type="nucleotide sequence ID" value="NZ_BAAAJW010000010.1"/>
</dbReference>
<dbReference type="EMBL" id="JAGIOD010000001">
    <property type="protein sequence ID" value="MBP2381839.1"/>
    <property type="molecule type" value="Genomic_DNA"/>
</dbReference>
<keyword evidence="1" id="KW-0472">Membrane</keyword>
<keyword evidence="1" id="KW-0812">Transmembrane</keyword>
<feature type="transmembrane region" description="Helical" evidence="1">
    <location>
        <begin position="16"/>
        <end position="36"/>
    </location>
</feature>
<evidence type="ECO:0000256" key="1">
    <source>
        <dbReference type="SAM" id="Phobius"/>
    </source>
</evidence>
<keyword evidence="1" id="KW-1133">Transmembrane helix</keyword>
<protein>
    <submittedName>
        <fullName evidence="2">Peptidoglycan/LPS O-acetylase OafA/YrhL</fullName>
    </submittedName>
</protein>
<keyword evidence="3" id="KW-1185">Reference proteome</keyword>